<dbReference type="PANTHER" id="PTHR48111">
    <property type="entry name" value="REGULATOR OF RPOS"/>
    <property type="match status" value="1"/>
</dbReference>
<dbReference type="GO" id="GO:0006355">
    <property type="term" value="P:regulation of DNA-templated transcription"/>
    <property type="evidence" value="ECO:0007669"/>
    <property type="project" value="InterPro"/>
</dbReference>
<feature type="DNA-binding region" description="OmpR/PhoB-type" evidence="9">
    <location>
        <begin position="121"/>
        <end position="222"/>
    </location>
</feature>
<feature type="domain" description="Response regulatory" evidence="10">
    <location>
        <begin position="3"/>
        <end position="114"/>
    </location>
</feature>
<evidence type="ECO:0000256" key="7">
    <source>
        <dbReference type="ARBA" id="ARBA00023163"/>
    </source>
</evidence>
<dbReference type="Proteomes" id="UP000067625">
    <property type="component" value="Chromosome"/>
</dbReference>
<dbReference type="SUPFAM" id="SSF52172">
    <property type="entry name" value="CheY-like"/>
    <property type="match status" value="1"/>
</dbReference>
<dbReference type="SMART" id="SM00448">
    <property type="entry name" value="REC"/>
    <property type="match status" value="1"/>
</dbReference>
<keyword evidence="3 8" id="KW-0597">Phosphoprotein</keyword>
<dbReference type="GO" id="GO:0000156">
    <property type="term" value="F:phosphorelay response regulator activity"/>
    <property type="evidence" value="ECO:0007669"/>
    <property type="project" value="TreeGrafter"/>
</dbReference>
<proteinExistence type="predicted"/>
<evidence type="ECO:0000256" key="6">
    <source>
        <dbReference type="ARBA" id="ARBA00023125"/>
    </source>
</evidence>
<dbReference type="Gene3D" id="1.10.10.10">
    <property type="entry name" value="Winged helix-like DNA-binding domain superfamily/Winged helix DNA-binding domain"/>
    <property type="match status" value="1"/>
</dbReference>
<keyword evidence="13" id="KW-1185">Reference proteome</keyword>
<dbReference type="InterPro" id="IPR036388">
    <property type="entry name" value="WH-like_DNA-bd_sf"/>
</dbReference>
<keyword evidence="6 9" id="KW-0238">DNA-binding</keyword>
<dbReference type="STRING" id="1441095.AM592_16075"/>
<reference evidence="13" key="1">
    <citation type="submission" date="2015-08" db="EMBL/GenBank/DDBJ databases">
        <title>Genome sequencing project for genomic taxonomy and phylogenomics of Bacillus-like bacteria.</title>
        <authorList>
            <person name="Liu B."/>
            <person name="Wang J."/>
            <person name="Zhu Y."/>
            <person name="Liu G."/>
            <person name="Chen Q."/>
            <person name="Chen Z."/>
            <person name="Lan J."/>
            <person name="Che J."/>
            <person name="Ge C."/>
            <person name="Shi H."/>
            <person name="Pan Z."/>
            <person name="Liu X."/>
        </authorList>
    </citation>
    <scope>NUCLEOTIDE SEQUENCE [LARGE SCALE GENOMIC DNA]</scope>
    <source>
        <strain evidence="13">FJAT-4402</strain>
    </source>
</reference>
<dbReference type="RefSeq" id="WP_053604753.1">
    <property type="nucleotide sequence ID" value="NZ_CP012600.1"/>
</dbReference>
<dbReference type="SMART" id="SM00862">
    <property type="entry name" value="Trans_reg_C"/>
    <property type="match status" value="1"/>
</dbReference>
<dbReference type="CDD" id="cd00383">
    <property type="entry name" value="trans_reg_C"/>
    <property type="match status" value="1"/>
</dbReference>
<feature type="domain" description="OmpR/PhoB-type" evidence="11">
    <location>
        <begin position="121"/>
        <end position="222"/>
    </location>
</feature>
<dbReference type="InterPro" id="IPR039420">
    <property type="entry name" value="WalR-like"/>
</dbReference>
<evidence type="ECO:0000313" key="13">
    <source>
        <dbReference type="Proteomes" id="UP000067625"/>
    </source>
</evidence>
<dbReference type="InterPro" id="IPR001867">
    <property type="entry name" value="OmpR/PhoB-type_DNA-bd"/>
</dbReference>
<evidence type="ECO:0000259" key="11">
    <source>
        <dbReference type="PROSITE" id="PS51755"/>
    </source>
</evidence>
<sequence length="222" mass="26007">MNHILYIEDEEEIGKWVTRELEKQEYKITWLKEGKDISVYLPEADLVILDIMLPGLDGFSLGRRIKKEKHEVPVLMLTARTAIEDKVEGLTFADDYLTKPFHPEELAARIKSLLRRFDRGQEKMILHHLEIVLPDGTITNRETGEDIILSGKQYQIFQFFLKHQNQILTKEQIYESVWGEPYIEGDKTPMVHIRYLREKIEKDPSSPKIVETIRGVGYRVKS</sequence>
<dbReference type="PATRIC" id="fig|1441095.3.peg.3544"/>
<evidence type="ECO:0000256" key="8">
    <source>
        <dbReference type="PROSITE-ProRule" id="PRU00169"/>
    </source>
</evidence>
<dbReference type="PROSITE" id="PS51755">
    <property type="entry name" value="OMPR_PHOB"/>
    <property type="match status" value="1"/>
</dbReference>
<organism evidence="12 13">
    <name type="scientific">Bacillus gobiensis</name>
    <dbReference type="NCBI Taxonomy" id="1441095"/>
    <lineage>
        <taxon>Bacteria</taxon>
        <taxon>Bacillati</taxon>
        <taxon>Bacillota</taxon>
        <taxon>Bacilli</taxon>
        <taxon>Bacillales</taxon>
        <taxon>Bacillaceae</taxon>
        <taxon>Bacillus</taxon>
    </lineage>
</organism>
<comment type="subcellular location">
    <subcellularLocation>
        <location evidence="1">Cytoplasm</location>
    </subcellularLocation>
</comment>
<evidence type="ECO:0000256" key="5">
    <source>
        <dbReference type="ARBA" id="ARBA00023015"/>
    </source>
</evidence>
<dbReference type="SUPFAM" id="SSF46894">
    <property type="entry name" value="C-terminal effector domain of the bipartite response regulators"/>
    <property type="match status" value="1"/>
</dbReference>
<dbReference type="InterPro" id="IPR016032">
    <property type="entry name" value="Sig_transdc_resp-reg_C-effctor"/>
</dbReference>
<evidence type="ECO:0000256" key="9">
    <source>
        <dbReference type="PROSITE-ProRule" id="PRU01091"/>
    </source>
</evidence>
<name>A0A0M4FTD3_9BACI</name>
<evidence type="ECO:0000256" key="2">
    <source>
        <dbReference type="ARBA" id="ARBA00022490"/>
    </source>
</evidence>
<dbReference type="AlphaFoldDB" id="A0A0M4FTD3"/>
<keyword evidence="4" id="KW-0902">Two-component regulatory system</keyword>
<dbReference type="GO" id="GO:0032993">
    <property type="term" value="C:protein-DNA complex"/>
    <property type="evidence" value="ECO:0007669"/>
    <property type="project" value="TreeGrafter"/>
</dbReference>
<feature type="modified residue" description="4-aspartylphosphate" evidence="8">
    <location>
        <position position="50"/>
    </location>
</feature>
<keyword evidence="7" id="KW-0804">Transcription</keyword>
<evidence type="ECO:0000256" key="1">
    <source>
        <dbReference type="ARBA" id="ARBA00004496"/>
    </source>
</evidence>
<protein>
    <submittedName>
        <fullName evidence="12">Chemotaxis protein CheY</fullName>
    </submittedName>
</protein>
<dbReference type="GO" id="GO:0005829">
    <property type="term" value="C:cytosol"/>
    <property type="evidence" value="ECO:0007669"/>
    <property type="project" value="TreeGrafter"/>
</dbReference>
<evidence type="ECO:0000256" key="3">
    <source>
        <dbReference type="ARBA" id="ARBA00022553"/>
    </source>
</evidence>
<gene>
    <name evidence="12" type="ORF">AM592_16075</name>
</gene>
<dbReference type="Gene3D" id="6.10.250.690">
    <property type="match status" value="1"/>
</dbReference>
<reference evidence="12 13" key="2">
    <citation type="journal article" date="2016" name="Int. J. Syst. Evol. Microbiol.">
        <title>Bacillus gobiensis sp. nov., isolated from a soil sample.</title>
        <authorList>
            <person name="Liu B."/>
            <person name="Liu G.H."/>
            <person name="Cetin S."/>
            <person name="Schumann P."/>
            <person name="Pan Z.Z."/>
            <person name="Chen Q.Q."/>
        </authorList>
    </citation>
    <scope>NUCLEOTIDE SEQUENCE [LARGE SCALE GENOMIC DNA]</scope>
    <source>
        <strain evidence="12 13">FJAT-4402</strain>
    </source>
</reference>
<dbReference type="OrthoDB" id="9802426at2"/>
<dbReference type="Pfam" id="PF00486">
    <property type="entry name" value="Trans_reg_C"/>
    <property type="match status" value="1"/>
</dbReference>
<dbReference type="PANTHER" id="PTHR48111:SF40">
    <property type="entry name" value="PHOSPHATE REGULON TRANSCRIPTIONAL REGULATORY PROTEIN PHOB"/>
    <property type="match status" value="1"/>
</dbReference>
<evidence type="ECO:0000259" key="10">
    <source>
        <dbReference type="PROSITE" id="PS50110"/>
    </source>
</evidence>
<evidence type="ECO:0000313" key="12">
    <source>
        <dbReference type="EMBL" id="ALC82934.1"/>
    </source>
</evidence>
<dbReference type="Pfam" id="PF00072">
    <property type="entry name" value="Response_reg"/>
    <property type="match status" value="1"/>
</dbReference>
<dbReference type="InterPro" id="IPR011006">
    <property type="entry name" value="CheY-like_superfamily"/>
</dbReference>
<dbReference type="PROSITE" id="PS50110">
    <property type="entry name" value="RESPONSE_REGULATORY"/>
    <property type="match status" value="1"/>
</dbReference>
<accession>A0A0M4FTD3</accession>
<evidence type="ECO:0000256" key="4">
    <source>
        <dbReference type="ARBA" id="ARBA00023012"/>
    </source>
</evidence>
<dbReference type="EMBL" id="CP012600">
    <property type="protein sequence ID" value="ALC82934.1"/>
    <property type="molecule type" value="Genomic_DNA"/>
</dbReference>
<dbReference type="InterPro" id="IPR001789">
    <property type="entry name" value="Sig_transdc_resp-reg_receiver"/>
</dbReference>
<dbReference type="Gene3D" id="3.40.50.2300">
    <property type="match status" value="1"/>
</dbReference>
<keyword evidence="2" id="KW-0963">Cytoplasm</keyword>
<keyword evidence="5" id="KW-0805">Transcription regulation</keyword>
<dbReference type="GO" id="GO:0000976">
    <property type="term" value="F:transcription cis-regulatory region binding"/>
    <property type="evidence" value="ECO:0007669"/>
    <property type="project" value="TreeGrafter"/>
</dbReference>